<organism evidence="1 2">
    <name type="scientific">Ralstonia pickettii</name>
    <name type="common">Burkholderia pickettii</name>
    <dbReference type="NCBI Taxonomy" id="329"/>
    <lineage>
        <taxon>Bacteria</taxon>
        <taxon>Pseudomonadati</taxon>
        <taxon>Pseudomonadota</taxon>
        <taxon>Betaproteobacteria</taxon>
        <taxon>Burkholderiales</taxon>
        <taxon>Burkholderiaceae</taxon>
        <taxon>Ralstonia</taxon>
    </lineage>
</organism>
<evidence type="ECO:0000313" key="1">
    <source>
        <dbReference type="EMBL" id="PLC40304.1"/>
    </source>
</evidence>
<dbReference type="RefSeq" id="WP_102067461.1">
    <property type="nucleotide sequence ID" value="NZ_PKQE01000007.1"/>
</dbReference>
<comment type="caution">
    <text evidence="1">The sequence shown here is derived from an EMBL/GenBank/DDBJ whole genome shotgun (WGS) entry which is preliminary data.</text>
</comment>
<reference evidence="1 2" key="1">
    <citation type="submission" date="2017-12" db="EMBL/GenBank/DDBJ databases">
        <title>Draft genome sequence of Ralstonia pickettii 52.</title>
        <authorList>
            <person name="Zheng B."/>
        </authorList>
    </citation>
    <scope>NUCLEOTIDE SEQUENCE [LARGE SCALE GENOMIC DNA]</scope>
    <source>
        <strain evidence="1 2">52</strain>
    </source>
</reference>
<evidence type="ECO:0000313" key="2">
    <source>
        <dbReference type="Proteomes" id="UP000234456"/>
    </source>
</evidence>
<dbReference type="Proteomes" id="UP000234456">
    <property type="component" value="Unassembled WGS sequence"/>
</dbReference>
<protein>
    <submittedName>
        <fullName evidence="1">Uncharacterized protein</fullName>
    </submittedName>
</protein>
<dbReference type="AlphaFoldDB" id="A0A2N4TKT4"/>
<name>A0A2N4TKT4_RALPI</name>
<gene>
    <name evidence="1" type="ORF">C0Q88_23385</name>
</gene>
<sequence length="92" mass="10647">MRGYLGFALQVLQGIDDLVELRDESLLINRSPVLLLVVVHERKFELSNYWCCDAAIVFALMRALFGKAQIMFLRPLAKVKLCRSRSIVFRNF</sequence>
<dbReference type="EMBL" id="PKQE01000007">
    <property type="protein sequence ID" value="PLC40304.1"/>
    <property type="molecule type" value="Genomic_DNA"/>
</dbReference>
<proteinExistence type="predicted"/>
<accession>A0A2N4TKT4</accession>